<protein>
    <submittedName>
        <fullName evidence="1">Uncharacterized protein</fullName>
    </submittedName>
</protein>
<proteinExistence type="predicted"/>
<gene>
    <name evidence="1" type="ORF">MNBD_PLANCTO02-2536</name>
</gene>
<dbReference type="AlphaFoldDB" id="A0A3B1DMB9"/>
<dbReference type="EMBL" id="UOGL01000107">
    <property type="protein sequence ID" value="VAX37188.1"/>
    <property type="molecule type" value="Genomic_DNA"/>
</dbReference>
<accession>A0A3B1DMB9</accession>
<name>A0A3B1DMB9_9ZZZZ</name>
<sequence>MGDNMQKCSERWDGSVLFFKMTEAVHCLSLILLFALLLLTTDCVAAKSFSKKKNRIARQANYQPPNYQPLSKKVKKKKVKTLQKGTSSSAARRAALAALPMKKLTKAQQKRVKHIVGNIGMFRKLPTLQFQIEPEAYQFFVKHPDVACSIWRVMKISQLEMYQTGPWRYDIDMKDGTVGVIDILQQSNTSQLIICEGEFKSPFITKPMKAEALLHLQAKQIKDRQGKDITVHQASLFVSFPSQTVEAAAKFISPISNIMIDQNFHEMSLFAQMMSFAMKRQPGWVEQTANKMEGVLKIRKPQLIKLTAKVYLDYRKEQLTKSGKKHISIEDIMQPLRQISAETQK</sequence>
<evidence type="ECO:0000313" key="1">
    <source>
        <dbReference type="EMBL" id="VAX37188.1"/>
    </source>
</evidence>
<organism evidence="1">
    <name type="scientific">hydrothermal vent metagenome</name>
    <dbReference type="NCBI Taxonomy" id="652676"/>
    <lineage>
        <taxon>unclassified sequences</taxon>
        <taxon>metagenomes</taxon>
        <taxon>ecological metagenomes</taxon>
    </lineage>
</organism>
<reference evidence="1" key="1">
    <citation type="submission" date="2018-06" db="EMBL/GenBank/DDBJ databases">
        <authorList>
            <person name="Zhirakovskaya E."/>
        </authorList>
    </citation>
    <scope>NUCLEOTIDE SEQUENCE</scope>
</reference>